<evidence type="ECO:0000313" key="2">
    <source>
        <dbReference type="EMBL" id="QHT33882.1"/>
    </source>
</evidence>
<proteinExistence type="predicted"/>
<feature type="region of interest" description="Disordered" evidence="1">
    <location>
        <begin position="1"/>
        <end position="30"/>
    </location>
</feature>
<accession>A0A6C0EYN4</accession>
<dbReference type="AlphaFoldDB" id="A0A6C0EYN4"/>
<sequence length="705" mass="82185">MAIKKSRSSRKSSKSGKSGKSRKSTKYDNKKKKKVVLDIFSSGEGEGEDNNRYDDNKKKKKKIINILDSGFTIPQNAYDDIKNNDNVMINLDKKKKRILDVANVKSYDKLDDDIKKRLELDSMKKTLCDIRYGNFLDIDVSDRTIYWGLGIEHEMQLFHKSSSGMKNTNILFDSQESTCFLIGDKQACCKLTAKGEDPDKCRSYSKEMENTNIKKYGLTQEEIMYLKNMQWELTGRQIKGCEPNKVVELIKRVPILMPELITTNFSNRSIDSIWKEMIKLEEHYISIHMKNPHTKEKVKQYGPLTTHLCSSHSEIQIPIRPTIDNPNYIFNSKPRTDYVGSYHMTITLPHTRDINIKDFIKMHQNMAQQIQWLEPLMMTAFFSSTQEAVGNHNEPEGSFRVMTIGWGNFGGSDVRKMGTTGLDRGSNIRSLWRNGLNFRRTKRLNYCARVSKPQYRKSKYIHTGDFRTFGVEKDFEKCERLYNPNDCLNGRADGAPMKPPFGMEIRIFDHFPSEYLLDLMRIITLIGCNAQRHPPKDHVYRDKKWIKAVQEIMKDGWNAIVNIKFIEALRFNLGLPINSNSTIAYDIFKQIVHELFEINKNEFINKIMNEHPEIEPVVPEINRMCWEMGFTRKFGIQVINFLKHSFHNNEELTVEEFKKKFKESGALEYSNWENEMNDLLYALETKGYVHLETFNGKIKSIKIKL</sequence>
<protein>
    <submittedName>
        <fullName evidence="2">Uncharacterized protein</fullName>
    </submittedName>
</protein>
<name>A0A6C0EYN4_9ZZZZ</name>
<organism evidence="2">
    <name type="scientific">viral metagenome</name>
    <dbReference type="NCBI Taxonomy" id="1070528"/>
    <lineage>
        <taxon>unclassified sequences</taxon>
        <taxon>metagenomes</taxon>
        <taxon>organismal metagenomes</taxon>
    </lineage>
</organism>
<reference evidence="2" key="1">
    <citation type="journal article" date="2020" name="Nature">
        <title>Giant virus diversity and host interactions through global metagenomics.</title>
        <authorList>
            <person name="Schulz F."/>
            <person name="Roux S."/>
            <person name="Paez-Espino D."/>
            <person name="Jungbluth S."/>
            <person name="Walsh D.A."/>
            <person name="Denef V.J."/>
            <person name="McMahon K.D."/>
            <person name="Konstantinidis K.T."/>
            <person name="Eloe-Fadrosh E.A."/>
            <person name="Kyrpides N.C."/>
            <person name="Woyke T."/>
        </authorList>
    </citation>
    <scope>NUCLEOTIDE SEQUENCE</scope>
    <source>
        <strain evidence="2">GVMAG-M-3300009161-52</strain>
    </source>
</reference>
<dbReference type="EMBL" id="MN738980">
    <property type="protein sequence ID" value="QHT33882.1"/>
    <property type="molecule type" value="Genomic_DNA"/>
</dbReference>
<evidence type="ECO:0000256" key="1">
    <source>
        <dbReference type="SAM" id="MobiDB-lite"/>
    </source>
</evidence>